<comment type="caution">
    <text evidence="1">The sequence shown here is derived from an EMBL/GenBank/DDBJ whole genome shotgun (WGS) entry which is preliminary data.</text>
</comment>
<reference evidence="1 2" key="1">
    <citation type="submission" date="2019-11" db="EMBL/GenBank/DDBJ databases">
        <authorList>
            <person name="Criscuolo A."/>
        </authorList>
    </citation>
    <scope>NUCLEOTIDE SEQUENCE [LARGE SCALE GENOMIC DNA]</scope>
    <source>
        <strain evidence="1">CIP111667</strain>
    </source>
</reference>
<sequence length="122" mass="12963">MNETAAADAATIEALPGEFEQLPMRYGGAPIAPDEALAVARRIARVQMSHGRKGATVPDELPPADALLVPWACRLPPRLLAFVRAKADMEGVTVTDVVTQALQAYANSSPGAQVAYKAPRQR</sequence>
<organism evidence="1 2">
    <name type="scientific">Occultella aeris</name>
    <dbReference type="NCBI Taxonomy" id="2761496"/>
    <lineage>
        <taxon>Bacteria</taxon>
        <taxon>Bacillati</taxon>
        <taxon>Actinomycetota</taxon>
        <taxon>Actinomycetes</taxon>
        <taxon>Micrococcales</taxon>
        <taxon>Ruaniaceae</taxon>
        <taxon>Occultella</taxon>
    </lineage>
</organism>
<name>A0A7M4DDE7_9MICO</name>
<evidence type="ECO:0000313" key="1">
    <source>
        <dbReference type="EMBL" id="VZO34866.1"/>
    </source>
</evidence>
<evidence type="ECO:0000313" key="2">
    <source>
        <dbReference type="Proteomes" id="UP000419743"/>
    </source>
</evidence>
<dbReference type="AlphaFoldDB" id="A0A7M4DDE7"/>
<dbReference type="EMBL" id="CACRYJ010000004">
    <property type="protein sequence ID" value="VZO34866.1"/>
    <property type="molecule type" value="Genomic_DNA"/>
</dbReference>
<protein>
    <submittedName>
        <fullName evidence="1">Uncharacterized protein</fullName>
    </submittedName>
</protein>
<proteinExistence type="predicted"/>
<dbReference type="Proteomes" id="UP000419743">
    <property type="component" value="Unassembled WGS sequence"/>
</dbReference>
<keyword evidence="2" id="KW-1185">Reference proteome</keyword>
<dbReference type="RefSeq" id="WP_156738724.1">
    <property type="nucleotide sequence ID" value="NZ_CACRYJ010000004.1"/>
</dbReference>
<accession>A0A7M4DDE7</accession>
<gene>
    <name evidence="1" type="ORF">HALOF300_00136</name>
</gene>